<feature type="compositionally biased region" description="Polar residues" evidence="1">
    <location>
        <begin position="192"/>
        <end position="202"/>
    </location>
</feature>
<gene>
    <name evidence="3" type="ORF">H696_00833</name>
</gene>
<feature type="region of interest" description="Disordered" evidence="1">
    <location>
        <begin position="1"/>
        <end position="35"/>
    </location>
</feature>
<dbReference type="Proteomes" id="UP000030693">
    <property type="component" value="Unassembled WGS sequence"/>
</dbReference>
<evidence type="ECO:0000313" key="4">
    <source>
        <dbReference type="Proteomes" id="UP000030693"/>
    </source>
</evidence>
<dbReference type="STRING" id="691883.A0A058ZH78"/>
<feature type="region of interest" description="Disordered" evidence="1">
    <location>
        <begin position="62"/>
        <end position="91"/>
    </location>
</feature>
<feature type="region of interest" description="Disordered" evidence="1">
    <location>
        <begin position="431"/>
        <end position="489"/>
    </location>
</feature>
<protein>
    <recommendedName>
        <fullName evidence="2">TLDc domain-containing protein</fullName>
    </recommendedName>
</protein>
<sequence>MNFLKRIMPKKSPGEGAPGGSDGPRAKSGPGAGAQPAEVLVLDARLLPFDPVPSLLATLREVRPASPPNTGPLDTLPPASAPDPASQRISSTSSVCIVDDPTQDMILQAAHDPADADTSALAVDPALFATLLSVQPAFGTAILRFLGFELPTARAGQSQVAELDRAAVPQLLDRLALLCSDVLAPIPAPAGSASTAGHTSGDNIPPKESASSSKSKSKGRSVAPLPSTLSLGTGRRVSERLGAWYRLIARLDPGMAAPGHDLPAGLHMGPATRPESITFAQLALVLQSLAHLACQIYRQMALSLFHPDVMLSVREILRQHVAGRLALDTVDSLPGLPVPVAATLRRCHPPQQLGFARVLIRGAAQFVCRSRNPADQVPRSLEAVDALLADPARSYLTQDEFIAWVQDQVPRLFTLLECSLASNLLGVPIPSTPPAVSKRNAPRARPTRPATAPATTLTDSDAESVPSATPASDTHDTDDHDDSVLVDDPTTMDADIEPWYLVHGIPIFSSFSDNSTLAPLVAYLLRLTPIFTPDHEAIRRNTQPPGSSGLPGGPAAPASDAQATTDLSRAVLALSHLSSEPVDMLFDAARDGFSLQTFSNRVTDYPAPTLVIFQTTGTGPAYPARQMALFVADRWRSPSIPSQPACFGTSHSFVVDISPIFHLSHPRRERFHAYNFFNAQATTSAPGSLGPYLPRGGPDAPPPAVLPPGTLPSAANCVGIGAGGTSREPFLHIDGSLMAGAFGSPAPCQTYRLPAFPRRAFEVSRLQVWGFGGTYAMSRRDGQRLWEKVQSAKSRYRAENARSEWEVDREIIRWGSI</sequence>
<dbReference type="RefSeq" id="XP_009492994.1">
    <property type="nucleotide sequence ID" value="XM_009494719.1"/>
</dbReference>
<feature type="compositionally biased region" description="Low complexity" evidence="1">
    <location>
        <begin position="544"/>
        <end position="559"/>
    </location>
</feature>
<proteinExistence type="predicted"/>
<evidence type="ECO:0000256" key="1">
    <source>
        <dbReference type="SAM" id="MobiDB-lite"/>
    </source>
</evidence>
<keyword evidence="4" id="KW-1185">Reference proteome</keyword>
<dbReference type="SMART" id="SM00584">
    <property type="entry name" value="TLDc"/>
    <property type="match status" value="1"/>
</dbReference>
<dbReference type="AlphaFoldDB" id="A0A058ZH78"/>
<dbReference type="Pfam" id="PF07534">
    <property type="entry name" value="TLD"/>
    <property type="match status" value="1"/>
</dbReference>
<feature type="region of interest" description="Disordered" evidence="1">
    <location>
        <begin position="191"/>
        <end position="231"/>
    </location>
</feature>
<organism evidence="3">
    <name type="scientific">Fonticula alba</name>
    <name type="common">Slime mold</name>
    <dbReference type="NCBI Taxonomy" id="691883"/>
    <lineage>
        <taxon>Eukaryota</taxon>
        <taxon>Rotosphaerida</taxon>
        <taxon>Fonticulaceae</taxon>
        <taxon>Fonticula</taxon>
    </lineage>
</organism>
<evidence type="ECO:0000313" key="3">
    <source>
        <dbReference type="EMBL" id="KCV73293.1"/>
    </source>
</evidence>
<reference evidence="3" key="1">
    <citation type="submission" date="2013-04" db="EMBL/GenBank/DDBJ databases">
        <title>The Genome Sequence of Fonticula alba ATCC 38817.</title>
        <authorList>
            <consortium name="The Broad Institute Genomics Platform"/>
            <person name="Russ C."/>
            <person name="Cuomo C."/>
            <person name="Burger G."/>
            <person name="Gray M.W."/>
            <person name="Holland P.W.H."/>
            <person name="King N."/>
            <person name="Lang F.B.F."/>
            <person name="Roger A.J."/>
            <person name="Ruiz-Trillo I."/>
            <person name="Brown M."/>
            <person name="Walker B."/>
            <person name="Young S."/>
            <person name="Zeng Q."/>
            <person name="Gargeya S."/>
            <person name="Fitzgerald M."/>
            <person name="Haas B."/>
            <person name="Abouelleil A."/>
            <person name="Allen A.W."/>
            <person name="Alvarado L."/>
            <person name="Arachchi H.M."/>
            <person name="Berlin A.M."/>
            <person name="Chapman S.B."/>
            <person name="Gainer-Dewar J."/>
            <person name="Goldberg J."/>
            <person name="Griggs A."/>
            <person name="Gujja S."/>
            <person name="Hansen M."/>
            <person name="Howarth C."/>
            <person name="Imamovic A."/>
            <person name="Ireland A."/>
            <person name="Larimer J."/>
            <person name="McCowan C."/>
            <person name="Murphy C."/>
            <person name="Pearson M."/>
            <person name="Poon T.W."/>
            <person name="Priest M."/>
            <person name="Roberts A."/>
            <person name="Saif S."/>
            <person name="Shea T."/>
            <person name="Sisk P."/>
            <person name="Sykes S."/>
            <person name="Wortman J."/>
            <person name="Nusbaum C."/>
            <person name="Birren B."/>
        </authorList>
    </citation>
    <scope>NUCLEOTIDE SEQUENCE [LARGE SCALE GENOMIC DNA]</scope>
    <source>
        <strain evidence="3">ATCC 38817</strain>
    </source>
</reference>
<dbReference type="PROSITE" id="PS51886">
    <property type="entry name" value="TLDC"/>
    <property type="match status" value="1"/>
</dbReference>
<feature type="region of interest" description="Disordered" evidence="1">
    <location>
        <begin position="537"/>
        <end position="562"/>
    </location>
</feature>
<dbReference type="GeneID" id="20525558"/>
<dbReference type="InterPro" id="IPR006571">
    <property type="entry name" value="TLDc_dom"/>
</dbReference>
<feature type="domain" description="TLDc" evidence="2">
    <location>
        <begin position="557"/>
        <end position="772"/>
    </location>
</feature>
<dbReference type="EMBL" id="KB932201">
    <property type="protein sequence ID" value="KCV73293.1"/>
    <property type="molecule type" value="Genomic_DNA"/>
</dbReference>
<dbReference type="PANTHER" id="PTHR23354">
    <property type="entry name" value="NUCLEOLAR PROTEIN 7/ESTROGEN RECEPTOR COACTIVATOR-RELATED"/>
    <property type="match status" value="1"/>
</dbReference>
<evidence type="ECO:0000259" key="2">
    <source>
        <dbReference type="PROSITE" id="PS51886"/>
    </source>
</evidence>
<name>A0A058ZH78_FONAL</name>
<accession>A0A058ZH78</accession>
<feature type="compositionally biased region" description="Low complexity" evidence="1">
    <location>
        <begin position="447"/>
        <end position="456"/>
    </location>
</feature>